<keyword evidence="2 5" id="KW-0810">Translation regulation</keyword>
<dbReference type="Pfam" id="PF02599">
    <property type="entry name" value="CsrA"/>
    <property type="match status" value="1"/>
</dbReference>
<dbReference type="Gene3D" id="2.60.40.4380">
    <property type="entry name" value="Translational regulator CsrA"/>
    <property type="match status" value="1"/>
</dbReference>
<evidence type="ECO:0000256" key="2">
    <source>
        <dbReference type="ARBA" id="ARBA00022845"/>
    </source>
</evidence>
<evidence type="ECO:0000313" key="7">
    <source>
        <dbReference type="Proteomes" id="UP000179360"/>
    </source>
</evidence>
<dbReference type="GO" id="GO:1902208">
    <property type="term" value="P:regulation of bacterial-type flagellum assembly"/>
    <property type="evidence" value="ECO:0007669"/>
    <property type="project" value="UniProtKB-UniRule"/>
</dbReference>
<dbReference type="GO" id="GO:0044781">
    <property type="term" value="P:bacterial-type flagellum organization"/>
    <property type="evidence" value="ECO:0007669"/>
    <property type="project" value="UniProtKB-KW"/>
</dbReference>
<evidence type="ECO:0000256" key="5">
    <source>
        <dbReference type="HAMAP-Rule" id="MF_00167"/>
    </source>
</evidence>
<dbReference type="NCBIfam" id="TIGR00202">
    <property type="entry name" value="csrA"/>
    <property type="match status" value="1"/>
</dbReference>
<keyword evidence="5" id="KW-1005">Bacterial flagellum biogenesis</keyword>
<dbReference type="GO" id="GO:0045947">
    <property type="term" value="P:negative regulation of translational initiation"/>
    <property type="evidence" value="ECO:0007669"/>
    <property type="project" value="UniProtKB-UniRule"/>
</dbReference>
<dbReference type="PANTHER" id="PTHR34984:SF1">
    <property type="entry name" value="CARBON STORAGE REGULATOR"/>
    <property type="match status" value="1"/>
</dbReference>
<comment type="caution">
    <text evidence="6">The sequence shown here is derived from an EMBL/GenBank/DDBJ whole genome shotgun (WGS) entry which is preliminary data.</text>
</comment>
<proteinExistence type="inferred from homology"/>
<dbReference type="EMBL" id="MFSY01000016">
    <property type="protein sequence ID" value="OGI47541.1"/>
    <property type="molecule type" value="Genomic_DNA"/>
</dbReference>
<evidence type="ECO:0000256" key="1">
    <source>
        <dbReference type="ARBA" id="ARBA00022490"/>
    </source>
</evidence>
<dbReference type="InterPro" id="IPR036107">
    <property type="entry name" value="CsrA_sf"/>
</dbReference>
<dbReference type="GO" id="GO:0005829">
    <property type="term" value="C:cytosol"/>
    <property type="evidence" value="ECO:0007669"/>
    <property type="project" value="TreeGrafter"/>
</dbReference>
<keyword evidence="3 5" id="KW-0694">RNA-binding</keyword>
<evidence type="ECO:0000256" key="3">
    <source>
        <dbReference type="ARBA" id="ARBA00022884"/>
    </source>
</evidence>
<dbReference type="SUPFAM" id="SSF117130">
    <property type="entry name" value="CsrA-like"/>
    <property type="match status" value="1"/>
</dbReference>
<comment type="similarity">
    <text evidence="5">Belongs to the CsrA/RsmA family.</text>
</comment>
<keyword evidence="1 5" id="KW-0963">Cytoplasm</keyword>
<comment type="function">
    <text evidence="5">A translational regulator that binds mRNA to regulate translation initiation and/or mRNA stability. Usually binds in the 5'-UTR at or near the Shine-Dalgarno sequence preventing ribosome-binding, thus repressing translation. Its main target seems to be the major flagellin gene, while its function is anatagonized by FliW.</text>
</comment>
<sequence length="73" mass="8189">MLILTRRIGETLNIGDDVQVTVLGIKGNQVRIGVNAPKEVPVHREEIYERIKKEREAMGVAKEAKVVGHEEEV</sequence>
<dbReference type="GO" id="GO:0006402">
    <property type="term" value="P:mRNA catabolic process"/>
    <property type="evidence" value="ECO:0007669"/>
    <property type="project" value="InterPro"/>
</dbReference>
<dbReference type="GO" id="GO:0048027">
    <property type="term" value="F:mRNA 5'-UTR binding"/>
    <property type="evidence" value="ECO:0007669"/>
    <property type="project" value="UniProtKB-UniRule"/>
</dbReference>
<evidence type="ECO:0000313" key="6">
    <source>
        <dbReference type="EMBL" id="OGI47541.1"/>
    </source>
</evidence>
<dbReference type="AlphaFoldDB" id="A0A1F6TQY5"/>
<comment type="subcellular location">
    <subcellularLocation>
        <location evidence="5">Cytoplasm</location>
    </subcellularLocation>
</comment>
<dbReference type="PANTHER" id="PTHR34984">
    <property type="entry name" value="CARBON STORAGE REGULATOR"/>
    <property type="match status" value="1"/>
</dbReference>
<keyword evidence="5" id="KW-0678">Repressor</keyword>
<dbReference type="GO" id="GO:0006109">
    <property type="term" value="P:regulation of carbohydrate metabolic process"/>
    <property type="evidence" value="ECO:0007669"/>
    <property type="project" value="InterPro"/>
</dbReference>
<keyword evidence="4" id="KW-0010">Activator</keyword>
<dbReference type="STRING" id="1817764.A2637_04130"/>
<protein>
    <recommendedName>
        <fullName evidence="5">Translational regulator CsrA</fullName>
    </recommendedName>
</protein>
<accession>A0A1F6TQY5</accession>
<gene>
    <name evidence="5" type="primary">csrA</name>
    <name evidence="6" type="ORF">A2637_04130</name>
</gene>
<dbReference type="FunFam" id="2.60.40.4380:FF:000001">
    <property type="entry name" value="Translational regulator CsrA"/>
    <property type="match status" value="1"/>
</dbReference>
<dbReference type="HAMAP" id="MF_00167">
    <property type="entry name" value="CsrA"/>
    <property type="match status" value="1"/>
</dbReference>
<dbReference type="Proteomes" id="UP000179360">
    <property type="component" value="Unassembled WGS sequence"/>
</dbReference>
<dbReference type="NCBIfam" id="NF002469">
    <property type="entry name" value="PRK01712.1"/>
    <property type="match status" value="1"/>
</dbReference>
<name>A0A1F6TQY5_9PROT</name>
<organism evidence="6 7">
    <name type="scientific">Candidatus Muproteobacteria bacterium RIFCSPHIGHO2_01_FULL_65_16</name>
    <dbReference type="NCBI Taxonomy" id="1817764"/>
    <lineage>
        <taxon>Bacteria</taxon>
        <taxon>Pseudomonadati</taxon>
        <taxon>Pseudomonadota</taxon>
        <taxon>Candidatus Muproteobacteria</taxon>
    </lineage>
</organism>
<dbReference type="InterPro" id="IPR003751">
    <property type="entry name" value="CsrA"/>
</dbReference>
<comment type="subunit">
    <text evidence="5">Homodimer; the beta-strands of each monomer intercalate to form a hydrophobic core, while the alpha-helices form wings that extend away from the core.</text>
</comment>
<reference evidence="6 7" key="1">
    <citation type="journal article" date="2016" name="Nat. Commun.">
        <title>Thousands of microbial genomes shed light on interconnected biogeochemical processes in an aquifer system.</title>
        <authorList>
            <person name="Anantharaman K."/>
            <person name="Brown C.T."/>
            <person name="Hug L.A."/>
            <person name="Sharon I."/>
            <person name="Castelle C.J."/>
            <person name="Probst A.J."/>
            <person name="Thomas B.C."/>
            <person name="Singh A."/>
            <person name="Wilkins M.J."/>
            <person name="Karaoz U."/>
            <person name="Brodie E.L."/>
            <person name="Williams K.H."/>
            <person name="Hubbard S.S."/>
            <person name="Banfield J.F."/>
        </authorList>
    </citation>
    <scope>NUCLEOTIDE SEQUENCE [LARGE SCALE GENOMIC DNA]</scope>
</reference>
<evidence type="ECO:0000256" key="4">
    <source>
        <dbReference type="ARBA" id="ARBA00023159"/>
    </source>
</evidence>